<organism evidence="2 3">
    <name type="scientific">Actinomadura geliboluensis</name>
    <dbReference type="NCBI Taxonomy" id="882440"/>
    <lineage>
        <taxon>Bacteria</taxon>
        <taxon>Bacillati</taxon>
        <taxon>Actinomycetota</taxon>
        <taxon>Actinomycetes</taxon>
        <taxon>Streptosporangiales</taxon>
        <taxon>Thermomonosporaceae</taxon>
        <taxon>Actinomadura</taxon>
    </lineage>
</organism>
<evidence type="ECO:0000313" key="2">
    <source>
        <dbReference type="EMBL" id="TMR40957.1"/>
    </source>
</evidence>
<feature type="region of interest" description="Disordered" evidence="1">
    <location>
        <begin position="58"/>
        <end position="84"/>
    </location>
</feature>
<comment type="caution">
    <text evidence="2">The sequence shown here is derived from an EMBL/GenBank/DDBJ whole genome shotgun (WGS) entry which is preliminary data.</text>
</comment>
<dbReference type="OrthoDB" id="4559319at2"/>
<evidence type="ECO:0000256" key="1">
    <source>
        <dbReference type="SAM" id="MobiDB-lite"/>
    </source>
</evidence>
<dbReference type="EMBL" id="VCKZ01000036">
    <property type="protein sequence ID" value="TMR40957.1"/>
    <property type="molecule type" value="Genomic_DNA"/>
</dbReference>
<dbReference type="RefSeq" id="WP_138635652.1">
    <property type="nucleotide sequence ID" value="NZ_JBIAFF010000005.1"/>
</dbReference>
<evidence type="ECO:0000313" key="3">
    <source>
        <dbReference type="Proteomes" id="UP000305238"/>
    </source>
</evidence>
<reference evidence="2 3" key="1">
    <citation type="submission" date="2019-05" db="EMBL/GenBank/DDBJ databases">
        <title>Draft genome sequence of Actinomadura geliboluensis A8036.</title>
        <authorList>
            <person name="Saricaoglu S."/>
            <person name="Isik K."/>
        </authorList>
    </citation>
    <scope>NUCLEOTIDE SEQUENCE [LARGE SCALE GENOMIC DNA]</scope>
    <source>
        <strain evidence="2 3">A8036</strain>
    </source>
</reference>
<gene>
    <name evidence="2" type="ORF">ETD96_08005</name>
</gene>
<dbReference type="AlphaFoldDB" id="A0A5S4H763"/>
<protein>
    <submittedName>
        <fullName evidence="2">Uncharacterized protein</fullName>
    </submittedName>
</protein>
<name>A0A5S4H763_9ACTN</name>
<feature type="compositionally biased region" description="Gly residues" evidence="1">
    <location>
        <begin position="61"/>
        <end position="79"/>
    </location>
</feature>
<dbReference type="Proteomes" id="UP000305238">
    <property type="component" value="Unassembled WGS sequence"/>
</dbReference>
<accession>A0A5S4H763</accession>
<sequence>MEQRNNDESAERRALGALCDDLPALREQCADGPERLLLSRVEAAARARRPVRALLAELVGGDPGGPGRGPAAGLPGAGPGRADEETFGCPDGACDRIADGVPAGPFPRCRVTGLPMAPR</sequence>
<proteinExistence type="predicted"/>
<keyword evidence="3" id="KW-1185">Reference proteome</keyword>